<gene>
    <name evidence="2" type="ORF">J07HQW2_03745</name>
</gene>
<dbReference type="RefSeq" id="WP_021056720.1">
    <property type="nucleotide sequence ID" value="NZ_KE356561.1"/>
</dbReference>
<name>U1N2Y4_9EURY</name>
<dbReference type="eggNOG" id="arCOG00188">
    <property type="taxonomic scope" value="Archaea"/>
</dbReference>
<accession>U1N2Y4</accession>
<dbReference type="GO" id="GO:0015716">
    <property type="term" value="P:organic phosphonate transport"/>
    <property type="evidence" value="ECO:0007669"/>
    <property type="project" value="InterPro"/>
</dbReference>
<feature type="compositionally biased region" description="Basic and acidic residues" evidence="1">
    <location>
        <begin position="126"/>
        <end position="140"/>
    </location>
</feature>
<dbReference type="EMBL" id="KE356561">
    <property type="protein sequence ID" value="ERG97259.1"/>
    <property type="molecule type" value="Genomic_DNA"/>
</dbReference>
<dbReference type="Pfam" id="PF06754">
    <property type="entry name" value="PhnG"/>
    <property type="match status" value="1"/>
</dbReference>
<dbReference type="Proteomes" id="UP000030710">
    <property type="component" value="Unassembled WGS sequence"/>
</dbReference>
<proteinExistence type="predicted"/>
<organism evidence="2 3">
    <name type="scientific">Haloquadratum walsbyi J07HQW2</name>
    <dbReference type="NCBI Taxonomy" id="1238425"/>
    <lineage>
        <taxon>Archaea</taxon>
        <taxon>Methanobacteriati</taxon>
        <taxon>Methanobacteriota</taxon>
        <taxon>Stenosarchaea group</taxon>
        <taxon>Halobacteria</taxon>
        <taxon>Halobacteriales</taxon>
        <taxon>Haloferacaceae</taxon>
        <taxon>Haloquadratum</taxon>
    </lineage>
</organism>
<dbReference type="GO" id="GO:0019634">
    <property type="term" value="P:organic phosphonate metabolic process"/>
    <property type="evidence" value="ECO:0007669"/>
    <property type="project" value="InterPro"/>
</dbReference>
<dbReference type="InterPro" id="IPR009609">
    <property type="entry name" value="Phosphonate_metab_PhnG"/>
</dbReference>
<dbReference type="AlphaFoldDB" id="U1N2Y4"/>
<dbReference type="NCBIfam" id="TIGR03293">
    <property type="entry name" value="PhnG_redo"/>
    <property type="match status" value="1"/>
</dbReference>
<dbReference type="GO" id="GO:0016829">
    <property type="term" value="F:lyase activity"/>
    <property type="evidence" value="ECO:0007669"/>
    <property type="project" value="UniProtKB-KW"/>
</dbReference>
<feature type="region of interest" description="Disordered" evidence="1">
    <location>
        <begin position="126"/>
        <end position="149"/>
    </location>
</feature>
<protein>
    <submittedName>
        <fullName evidence="2">Phosphonate C-P lyase system protein PhnG</fullName>
    </submittedName>
</protein>
<evidence type="ECO:0000313" key="2">
    <source>
        <dbReference type="EMBL" id="ERG97259.1"/>
    </source>
</evidence>
<reference evidence="2 3" key="1">
    <citation type="journal article" date="2013" name="PLoS ONE">
        <title>Assembly-driven community genomics of a hypersaline microbial ecosystem.</title>
        <authorList>
            <person name="Podell S."/>
            <person name="Ugalde J.A."/>
            <person name="Narasingarao P."/>
            <person name="Banfield J.F."/>
            <person name="Heidelberg K.B."/>
            <person name="Allen E.E."/>
        </authorList>
    </citation>
    <scope>NUCLEOTIDE SEQUENCE [LARGE SCALE GENOMIC DNA]</scope>
    <source>
        <strain evidence="3">J07HQW2</strain>
    </source>
</reference>
<dbReference type="STRING" id="1238425.J07HQW2_03745"/>
<evidence type="ECO:0000256" key="1">
    <source>
        <dbReference type="SAM" id="MobiDB-lite"/>
    </source>
</evidence>
<sequence>MQQGDRDNRTIRFEQIAHTGVETLSTLANRVLSTNPSLSVLQEPHPQLLMQQVTDPVEHQQFNLGEVVVTPAEVTLNDAQGFAMYPGKQERAALSGAIVDAAVAGKHAHAEVIQDTLDTVAERRKQQRDETWSESRHTAVEFETMEGEL</sequence>
<evidence type="ECO:0000313" key="3">
    <source>
        <dbReference type="Proteomes" id="UP000030710"/>
    </source>
</evidence>
<dbReference type="HOGENOM" id="CLU_109242_1_0_2"/>
<keyword evidence="2" id="KW-0456">Lyase</keyword>